<keyword evidence="8 14" id="KW-1133">Transmembrane helix</keyword>
<evidence type="ECO:0000256" key="13">
    <source>
        <dbReference type="ARBA" id="ARBA00042859"/>
    </source>
</evidence>
<dbReference type="InterPro" id="IPR051562">
    <property type="entry name" value="Ascorbate-PTS_EIIC"/>
</dbReference>
<dbReference type="AlphaFoldDB" id="A0A1H3XRW6"/>
<feature type="transmembrane region" description="Helical" evidence="14">
    <location>
        <begin position="104"/>
        <end position="125"/>
    </location>
</feature>
<proteinExistence type="inferred from homology"/>
<comment type="function">
    <text evidence="10">The phosphoenolpyruvate-dependent sugar phosphotransferase system (sugar PTS), a major carbohydrate active transport system, catalyzes the phosphorylation of incoming sugar substrates concomitantly with their translocation across the cell membrane. The enzyme II UlaABC PTS system is involved in ascorbate transport.</text>
</comment>
<gene>
    <name evidence="15" type="ORF">SAMN05660648_01562</name>
</gene>
<dbReference type="OrthoDB" id="9796178at2"/>
<keyword evidence="9 14" id="KW-0472">Membrane</keyword>
<evidence type="ECO:0000256" key="10">
    <source>
        <dbReference type="ARBA" id="ARBA00037387"/>
    </source>
</evidence>
<keyword evidence="3" id="KW-0813">Transport</keyword>
<evidence type="ECO:0000313" key="15">
    <source>
        <dbReference type="EMBL" id="SEA01302.1"/>
    </source>
</evidence>
<dbReference type="NCBIfam" id="NF006923">
    <property type="entry name" value="PRK09410.2-1"/>
    <property type="match status" value="1"/>
</dbReference>
<keyword evidence="7 14" id="KW-0812">Transmembrane</keyword>
<dbReference type="RefSeq" id="WP_074671950.1">
    <property type="nucleotide sequence ID" value="NZ_FNQG01000006.1"/>
</dbReference>
<dbReference type="Proteomes" id="UP000183469">
    <property type="component" value="Unassembled WGS sequence"/>
</dbReference>
<organism evidence="15 16">
    <name type="scientific">Selenomonas ruminantium</name>
    <dbReference type="NCBI Taxonomy" id="971"/>
    <lineage>
        <taxon>Bacteria</taxon>
        <taxon>Bacillati</taxon>
        <taxon>Bacillota</taxon>
        <taxon>Negativicutes</taxon>
        <taxon>Selenomonadales</taxon>
        <taxon>Selenomonadaceae</taxon>
        <taxon>Selenomonas</taxon>
    </lineage>
</organism>
<sequence length="495" mass="54200">MEMLLSVWEFFQNNILTKPAFFIGFIVFAGYALLGKKWYECLAGFIKGTVGYMILNVASGGLVGNFRPVLAGLKDRFELSAAVIDPYFGQAAAQASVENIGRSFSMMMMVLLIAFTMNILLVLFRKYTKIRTLFITGHVMVQQSSTALWLVLFCFPGLMDPQVVVMLGILLGTYWAVASNLTVEPVAKLTEGGGFATGHQQMFGIFLVSKIAKKIGNPKNSLENLKLPGFLSIFNENMVATGVLMTIFFGTIITILGPDLMHQIDKGFGAKQNFGFYILEKSLNFAVYLTILQLGVRTFVSELTNSFQGISEKLLPGSVPAVDCAATYGFGHPNAVTFGFLFGAFGQFLAIMGLIVFNSPILIISGFVPLFFDNATFAVFANRLGGIRAAAIIPFCSGIIQVLGGGFAAYHFTTGNFGGWHGNFDWDAVWPFIGVIMENFQYIGVAAVVILLLAIPQILYAKNKDTYFVIAEDFEKYKEILAKKQGVPVDQVVID</sequence>
<feature type="transmembrane region" description="Helical" evidence="14">
    <location>
        <begin position="432"/>
        <end position="455"/>
    </location>
</feature>
<dbReference type="EMBL" id="FNQG01000006">
    <property type="protein sequence ID" value="SEA01302.1"/>
    <property type="molecule type" value="Genomic_DNA"/>
</dbReference>
<comment type="similarity">
    <text evidence="11">Belongs to the UlaA family.</text>
</comment>
<evidence type="ECO:0000256" key="1">
    <source>
        <dbReference type="ARBA" id="ARBA00004651"/>
    </source>
</evidence>
<feature type="transmembrane region" description="Helical" evidence="14">
    <location>
        <begin position="238"/>
        <end position="256"/>
    </location>
</feature>
<evidence type="ECO:0000256" key="11">
    <source>
        <dbReference type="ARBA" id="ARBA00038218"/>
    </source>
</evidence>
<evidence type="ECO:0000256" key="2">
    <source>
        <dbReference type="ARBA" id="ARBA00011738"/>
    </source>
</evidence>
<protein>
    <recommendedName>
        <fullName evidence="12">Ascorbate-specific PTS system EIIC component</fullName>
    </recommendedName>
    <alternativeName>
        <fullName evidence="13">Ascorbate-specific permease IIC component UlaA</fullName>
    </alternativeName>
</protein>
<evidence type="ECO:0000256" key="12">
    <source>
        <dbReference type="ARBA" id="ARBA00039702"/>
    </source>
</evidence>
<feature type="transmembrane region" description="Helical" evidence="14">
    <location>
        <begin position="146"/>
        <end position="177"/>
    </location>
</feature>
<feature type="transmembrane region" description="Helical" evidence="14">
    <location>
        <begin position="41"/>
        <end position="63"/>
    </location>
</feature>
<comment type="subunit">
    <text evidence="2">Homodimer.</text>
</comment>
<dbReference type="Pfam" id="PF03611">
    <property type="entry name" value="EIIC-GAT"/>
    <property type="match status" value="1"/>
</dbReference>
<accession>A0A1H3XRW6</accession>
<keyword evidence="4" id="KW-1003">Cell membrane</keyword>
<dbReference type="PANTHER" id="PTHR33843:SF4">
    <property type="entry name" value="ASCORBATE-SPECIFIC PTS SYSTEM EIIC COMPONENT"/>
    <property type="match status" value="1"/>
</dbReference>
<keyword evidence="5" id="KW-0762">Sugar transport</keyword>
<dbReference type="InterPro" id="IPR004703">
    <property type="entry name" value="PTS_sugar-sp_permease"/>
</dbReference>
<evidence type="ECO:0000256" key="5">
    <source>
        <dbReference type="ARBA" id="ARBA00022597"/>
    </source>
</evidence>
<dbReference type="PANTHER" id="PTHR33843">
    <property type="entry name" value="ASCORBATE-SPECIFIC PTS SYSTEM EIIC COMPONENT"/>
    <property type="match status" value="1"/>
</dbReference>
<evidence type="ECO:0000256" key="4">
    <source>
        <dbReference type="ARBA" id="ARBA00022475"/>
    </source>
</evidence>
<feature type="transmembrane region" description="Helical" evidence="14">
    <location>
        <begin position="15"/>
        <end position="34"/>
    </location>
</feature>
<keyword evidence="6" id="KW-0598">Phosphotransferase system</keyword>
<evidence type="ECO:0000256" key="7">
    <source>
        <dbReference type="ARBA" id="ARBA00022692"/>
    </source>
</evidence>
<evidence type="ECO:0000256" key="14">
    <source>
        <dbReference type="SAM" id="Phobius"/>
    </source>
</evidence>
<evidence type="ECO:0000313" key="16">
    <source>
        <dbReference type="Proteomes" id="UP000183469"/>
    </source>
</evidence>
<evidence type="ECO:0000256" key="6">
    <source>
        <dbReference type="ARBA" id="ARBA00022683"/>
    </source>
</evidence>
<evidence type="ECO:0000256" key="9">
    <source>
        <dbReference type="ARBA" id="ARBA00023136"/>
    </source>
</evidence>
<name>A0A1H3XRW6_SELRU</name>
<dbReference type="GO" id="GO:0009401">
    <property type="term" value="P:phosphoenolpyruvate-dependent sugar phosphotransferase system"/>
    <property type="evidence" value="ECO:0007669"/>
    <property type="project" value="UniProtKB-KW"/>
</dbReference>
<evidence type="ECO:0000256" key="3">
    <source>
        <dbReference type="ARBA" id="ARBA00022448"/>
    </source>
</evidence>
<evidence type="ECO:0000256" key="8">
    <source>
        <dbReference type="ARBA" id="ARBA00022989"/>
    </source>
</evidence>
<feature type="transmembrane region" description="Helical" evidence="14">
    <location>
        <begin position="392"/>
        <end position="412"/>
    </location>
</feature>
<comment type="subcellular location">
    <subcellularLocation>
        <location evidence="1">Cell membrane</location>
        <topology evidence="1">Multi-pass membrane protein</topology>
    </subcellularLocation>
</comment>
<dbReference type="GO" id="GO:0005886">
    <property type="term" value="C:plasma membrane"/>
    <property type="evidence" value="ECO:0007669"/>
    <property type="project" value="UniProtKB-SubCell"/>
</dbReference>
<reference evidence="15 16" key="1">
    <citation type="submission" date="2016-10" db="EMBL/GenBank/DDBJ databases">
        <authorList>
            <person name="de Groot N.N."/>
        </authorList>
    </citation>
    <scope>NUCLEOTIDE SEQUENCE [LARGE SCALE GENOMIC DNA]</scope>
    <source>
        <strain evidence="15 16">DSM 2872</strain>
    </source>
</reference>